<evidence type="ECO:0000259" key="6">
    <source>
        <dbReference type="SMART" id="SM00382"/>
    </source>
</evidence>
<evidence type="ECO:0000256" key="2">
    <source>
        <dbReference type="ARBA" id="ARBA00022741"/>
    </source>
</evidence>
<feature type="domain" description="AAA+ ATPase" evidence="6">
    <location>
        <begin position="174"/>
        <end position="312"/>
    </location>
</feature>
<evidence type="ECO:0000256" key="1">
    <source>
        <dbReference type="ARBA" id="ARBA00008894"/>
    </source>
</evidence>
<dbReference type="Gene3D" id="3.80.10.10">
    <property type="entry name" value="Ribonuclease Inhibitor"/>
    <property type="match status" value="3"/>
</dbReference>
<keyword evidence="3" id="KW-0611">Plant defense</keyword>
<accession>A0A151TBH7</accession>
<comment type="similarity">
    <text evidence="1">Belongs to the disease resistance NB-LRR family.</text>
</comment>
<proteinExistence type="inferred from homology"/>
<dbReference type="InterPro" id="IPR032675">
    <property type="entry name" value="LRR_dom_sf"/>
</dbReference>
<dbReference type="InterPro" id="IPR042197">
    <property type="entry name" value="Apaf_helical"/>
</dbReference>
<keyword evidence="2" id="KW-0547">Nucleotide-binding</keyword>
<evidence type="ECO:0000256" key="3">
    <source>
        <dbReference type="ARBA" id="ARBA00022821"/>
    </source>
</evidence>
<reference evidence="7 8" key="1">
    <citation type="journal article" date="2012" name="Nat. Biotechnol.">
        <title>Draft genome sequence of pigeonpea (Cajanus cajan), an orphan legume crop of resource-poor farmers.</title>
        <authorList>
            <person name="Varshney R.K."/>
            <person name="Chen W."/>
            <person name="Li Y."/>
            <person name="Bharti A.K."/>
            <person name="Saxena R.K."/>
            <person name="Schlueter J.A."/>
            <person name="Donoghue M.T."/>
            <person name="Azam S."/>
            <person name="Fan G."/>
            <person name="Whaley A.M."/>
            <person name="Farmer A.D."/>
            <person name="Sheridan J."/>
            <person name="Iwata A."/>
            <person name="Tuteja R."/>
            <person name="Penmetsa R.V."/>
            <person name="Wu W."/>
            <person name="Upadhyaya H.D."/>
            <person name="Yang S.P."/>
            <person name="Shah T."/>
            <person name="Saxena K.B."/>
            <person name="Michael T."/>
            <person name="McCombie W.R."/>
            <person name="Yang B."/>
            <person name="Zhang G."/>
            <person name="Yang H."/>
            <person name="Wang J."/>
            <person name="Spillane C."/>
            <person name="Cook D.R."/>
            <person name="May G.D."/>
            <person name="Xu X."/>
            <person name="Jackson S.A."/>
        </authorList>
    </citation>
    <scope>NUCLEOTIDE SEQUENCE [LARGE SCALE GENOMIC DNA]</scope>
    <source>
        <strain evidence="8">cv. Asha</strain>
    </source>
</reference>
<dbReference type="GO" id="GO:0006952">
    <property type="term" value="P:defense response"/>
    <property type="evidence" value="ECO:0007669"/>
    <property type="project" value="UniProtKB-KW"/>
</dbReference>
<dbReference type="SUPFAM" id="SSF52540">
    <property type="entry name" value="P-loop containing nucleoside triphosphate hydrolases"/>
    <property type="match status" value="1"/>
</dbReference>
<evidence type="ECO:0000313" key="7">
    <source>
        <dbReference type="EMBL" id="KYP64386.1"/>
    </source>
</evidence>
<keyword evidence="4" id="KW-0067">ATP-binding</keyword>
<protein>
    <submittedName>
        <fullName evidence="7">Disease resistance protein At4g27220 family</fullName>
    </submittedName>
</protein>
<dbReference type="OMA" id="FHQQVRN"/>
<dbReference type="InterPro" id="IPR050905">
    <property type="entry name" value="Plant_NBS-LRR"/>
</dbReference>
<sequence length="1520" mass="175201">MDPVISTTTQNVLQCGGDIVKRHMGYLLNYNDTFEEVKHYIKMMENERNRVQNDVRVAEMNVEEIENDVLDWLKHVDEKIKKYESFIHDERHSKTRCFIGFFPNNLILRYRLGRNATKMVEEIKKNQLLNKSFEKVSYRVRPSIDVALSNIDYESLGSRNKILENIMITLEDSTVNMIGVYGVGGVGKTTLIKEVAKKAQEKKLFNMVVMASITINPDIKKIQGQIIGMRLEEESEIVRADRIRKRLNKEKEKTLIILDDLWSGLDMKRLGIPFSDDEDGCKIILTSRNKDVLCNMNVQQRSTFSIGVLDEKEAETLLMKVAGKKNSMFDVKAIEIAKMCAGLPIALVSIGRTLKNKSSFVWEDVYQQIRRHSFTEGQEPIEFCVKLSYDHLKNDQLKHIFLHCARMGNDALLMDLVKYCVGLGLLQGVHTIREARNKVNELIEELKKSSLLMESYSNDRFNMHDIVLDFLKIPDDLFKDMIKLKILILNGVDLSCLPTSIQCLAKLRMLSLERCTLVKDLSIIGKLKKLRILTFSGSNIESLPHEFGELDKLQVLDLSNCLKLRVIPSNIISRMNILEEFYMRDSLIPWETEKNLERRNASLSELRHLNQLQNLDIHIQSDVHFPQNLFFDRLDSYKIVIGEFNTLKVGELNIPDKYEVVKFLALNLKEGMNIHSEKWIKMLFKRVEYLLLGEINDVHDVFYELNVEGFPNLKHLSIVNNFSIEYIIKSMELAFPKLESMYLYKVENLEKICDSQLTNGSFSSLKSIKIKTCDQLKNLFPFSMVRLLTMLETIEVCDCDYLKEIVSVERQTHTIERQINTINDDKIVFPQLKFLTLQSLPTFSCLYTNDKMPSSAQSLEDQVRNKNKDIATNVSQDVIDTRISLFNEKVSIPKLERLELSSINIVKIWSDQSLHCFQNLLTLNVTNCGNLKYLMSLSMAESLVNLQSLFVCACEMMEDIFRLEDVETISFSCYRILMFSASVIYNMEEMVLSLKAADWMHKYIVSIHRMHKLQALRLFGLNNTKVLFWFLHRLPNLEKLGLAESHLESIWTPRSLVLEEKIGVVSQLKELTLTHMYSLVEIGFEHDQLLQRVELLVIHTCLKLTNLVSPSVSFSYLTHLEVMNCRLMRNLMTTSTAKSLVKLTTMKVSSCPMILEIVAKNEEEEVKEIEFRQLKSLELVDLQNIKSFCSLEKCDLKFPLLENLVVSNCLRMTKFSEVQSSPNLQKVHVVAGEKDKWYWEGDLNNTLQKIITDEVSFEYGKHARVVDYPEMKGVRHGKPAFPDNFCGSLKILEFDAASKRDIVIPSHVLPYLKSLEELNVYNSDAAQVIFDIDKTKGIVFRLKKLTLKDLSNLECVWKWNKAPQGIVNFPNLQEVDVRNCGSLVTLRMKYLLTFSIAKSLVQLEYLAIRNCVSIKEIIKTEDEDTSHEIIFGRLEYFSLTFLQSLVSFYSGNATLQFPCLLGGRVAECPNMKTFSEGGTINTPSIIGIETSTKKSDDIPLKFHNDLNTTIKMLFHQQVRN</sequence>
<dbReference type="PANTHER" id="PTHR33463:SF196">
    <property type="entry name" value="NB-ARC DOMAIN DISEASE RESISTANCE PROTEIN"/>
    <property type="match status" value="1"/>
</dbReference>
<feature type="coiled-coil region" evidence="5">
    <location>
        <begin position="41"/>
        <end position="68"/>
    </location>
</feature>
<keyword evidence="8" id="KW-1185">Reference proteome</keyword>
<dbReference type="InterPro" id="IPR027417">
    <property type="entry name" value="P-loop_NTPase"/>
</dbReference>
<dbReference type="Proteomes" id="UP000075243">
    <property type="component" value="Chromosome 7"/>
</dbReference>
<dbReference type="EMBL" id="CM003609">
    <property type="protein sequence ID" value="KYP64386.1"/>
    <property type="molecule type" value="Genomic_DNA"/>
</dbReference>
<dbReference type="STRING" id="3821.A0A151TBH7"/>
<dbReference type="Gene3D" id="3.40.50.300">
    <property type="entry name" value="P-loop containing nucleotide triphosphate hydrolases"/>
    <property type="match status" value="1"/>
</dbReference>
<evidence type="ECO:0000313" key="8">
    <source>
        <dbReference type="Proteomes" id="UP000075243"/>
    </source>
</evidence>
<name>A0A151TBH7_CAJCA</name>
<dbReference type="GO" id="GO:0043531">
    <property type="term" value="F:ADP binding"/>
    <property type="evidence" value="ECO:0007669"/>
    <property type="project" value="InterPro"/>
</dbReference>
<dbReference type="Gramene" id="C.cajan_18443.t">
    <property type="protein sequence ID" value="C.cajan_18443.t"/>
    <property type="gene ID" value="C.cajan_18443"/>
</dbReference>
<keyword evidence="5" id="KW-0175">Coiled coil</keyword>
<dbReference type="SMART" id="SM00382">
    <property type="entry name" value="AAA"/>
    <property type="match status" value="1"/>
</dbReference>
<dbReference type="SUPFAM" id="SSF52047">
    <property type="entry name" value="RNI-like"/>
    <property type="match status" value="1"/>
</dbReference>
<dbReference type="SUPFAM" id="SSF52058">
    <property type="entry name" value="L domain-like"/>
    <property type="match status" value="2"/>
</dbReference>
<dbReference type="PANTHER" id="PTHR33463">
    <property type="entry name" value="NB-ARC DOMAIN-CONTAINING PROTEIN-RELATED"/>
    <property type="match status" value="1"/>
</dbReference>
<dbReference type="InterPro" id="IPR002182">
    <property type="entry name" value="NB-ARC"/>
</dbReference>
<dbReference type="GO" id="GO:0005524">
    <property type="term" value="F:ATP binding"/>
    <property type="evidence" value="ECO:0007669"/>
    <property type="project" value="UniProtKB-KW"/>
</dbReference>
<evidence type="ECO:0000256" key="5">
    <source>
        <dbReference type="SAM" id="Coils"/>
    </source>
</evidence>
<gene>
    <name evidence="7" type="ORF">KK1_018982</name>
</gene>
<dbReference type="InterPro" id="IPR057135">
    <property type="entry name" value="At4g27190-like_LRR"/>
</dbReference>
<dbReference type="Pfam" id="PF23247">
    <property type="entry name" value="LRR_RPS2"/>
    <property type="match status" value="4"/>
</dbReference>
<dbReference type="Pfam" id="PF00931">
    <property type="entry name" value="NB-ARC"/>
    <property type="match status" value="1"/>
</dbReference>
<dbReference type="Gene3D" id="1.10.8.430">
    <property type="entry name" value="Helical domain of apoptotic protease-activating factors"/>
    <property type="match status" value="1"/>
</dbReference>
<evidence type="ECO:0000256" key="4">
    <source>
        <dbReference type="ARBA" id="ARBA00022840"/>
    </source>
</evidence>
<dbReference type="PRINTS" id="PR00364">
    <property type="entry name" value="DISEASERSIST"/>
</dbReference>
<organism evidence="7 8">
    <name type="scientific">Cajanus cajan</name>
    <name type="common">Pigeon pea</name>
    <name type="synonym">Cajanus indicus</name>
    <dbReference type="NCBI Taxonomy" id="3821"/>
    <lineage>
        <taxon>Eukaryota</taxon>
        <taxon>Viridiplantae</taxon>
        <taxon>Streptophyta</taxon>
        <taxon>Embryophyta</taxon>
        <taxon>Tracheophyta</taxon>
        <taxon>Spermatophyta</taxon>
        <taxon>Magnoliopsida</taxon>
        <taxon>eudicotyledons</taxon>
        <taxon>Gunneridae</taxon>
        <taxon>Pentapetalae</taxon>
        <taxon>rosids</taxon>
        <taxon>fabids</taxon>
        <taxon>Fabales</taxon>
        <taxon>Fabaceae</taxon>
        <taxon>Papilionoideae</taxon>
        <taxon>50 kb inversion clade</taxon>
        <taxon>NPAAA clade</taxon>
        <taxon>indigoferoid/millettioid clade</taxon>
        <taxon>Phaseoleae</taxon>
        <taxon>Cajanus</taxon>
    </lineage>
</organism>
<dbReference type="InterPro" id="IPR003593">
    <property type="entry name" value="AAA+_ATPase"/>
</dbReference>
<feature type="coiled-coil region" evidence="5">
    <location>
        <begin position="429"/>
        <end position="459"/>
    </location>
</feature>